<dbReference type="HOGENOM" id="CLU_1851884_0_0_0"/>
<organism evidence="1 2">
    <name type="scientific">Deferribacter desulfuricans (strain DSM 14783 / JCM 11476 / NBRC 101012 / SSM1)</name>
    <dbReference type="NCBI Taxonomy" id="639282"/>
    <lineage>
        <taxon>Bacteria</taxon>
        <taxon>Pseudomonadati</taxon>
        <taxon>Deferribacterota</taxon>
        <taxon>Deferribacteres</taxon>
        <taxon>Deferribacterales</taxon>
        <taxon>Deferribacteraceae</taxon>
        <taxon>Deferribacter</taxon>
    </lineage>
</organism>
<dbReference type="AlphaFoldDB" id="D3P969"/>
<dbReference type="eggNOG" id="COG2922">
    <property type="taxonomic scope" value="Bacteria"/>
</dbReference>
<keyword evidence="2" id="KW-1185">Reference proteome</keyword>
<dbReference type="Pfam" id="PF04361">
    <property type="entry name" value="DUF494"/>
    <property type="match status" value="1"/>
</dbReference>
<dbReference type="InterPro" id="IPR007456">
    <property type="entry name" value="Smg"/>
</dbReference>
<dbReference type="STRING" id="639282.DEFDS_1804"/>
<name>D3P969_DEFDS</name>
<dbReference type="Proteomes" id="UP000001520">
    <property type="component" value="Chromosome"/>
</dbReference>
<dbReference type="EMBL" id="AP011529">
    <property type="protein sequence ID" value="BAI81259.1"/>
    <property type="molecule type" value="Genomic_DNA"/>
</dbReference>
<reference evidence="1 2" key="1">
    <citation type="journal article" date="2010" name="DNA Res.">
        <title>Bacterial lifestyle in a deep-sea hydrothermal vent chimney revealed by the genome sequence of the thermophilic bacterium Deferribacter desulfuricans SSM1.</title>
        <authorList>
            <person name="Takaki Y."/>
            <person name="Shimamura S."/>
            <person name="Nakagawa S."/>
            <person name="Fukuhara Y."/>
            <person name="Horikawa H."/>
            <person name="Ankai A."/>
            <person name="Harada T."/>
            <person name="Hosoyama A."/>
            <person name="Oguchi A."/>
            <person name="Fukui S."/>
            <person name="Fujita N."/>
            <person name="Takami H."/>
            <person name="Takai K."/>
        </authorList>
    </citation>
    <scope>NUCLEOTIDE SEQUENCE [LARGE SCALE GENOMIC DNA]</scope>
    <source>
        <strain evidence="2">DSM 14783 / JCM 11476 / NBRC 101012 / SSM1</strain>
    </source>
</reference>
<accession>D3P969</accession>
<dbReference type="KEGG" id="ddf:DEFDS_1804"/>
<evidence type="ECO:0000313" key="2">
    <source>
        <dbReference type="Proteomes" id="UP000001520"/>
    </source>
</evidence>
<protein>
    <recommendedName>
        <fullName evidence="3">DUF494 domain-containing protein</fullName>
    </recommendedName>
</protein>
<sequence length="138" mass="16091">MMEKILIALNMIVDFVESYELIDEIDIATMLYKSGFEKYEIRQVLSYLDFGNFTPTNGVRYFSKSEKDKFTEAGMQYIQKLQLSGAVDLLVIEELIDRCMDVDGKVDVENIKQTLLYILIERRKLIDFDNGSMDEFVN</sequence>
<evidence type="ECO:0000313" key="1">
    <source>
        <dbReference type="EMBL" id="BAI81259.1"/>
    </source>
</evidence>
<evidence type="ECO:0008006" key="3">
    <source>
        <dbReference type="Google" id="ProtNLM"/>
    </source>
</evidence>
<proteinExistence type="predicted"/>
<gene>
    <name evidence="1" type="ordered locus">DEFDS_1804</name>
</gene>